<dbReference type="HOGENOM" id="CLU_1627167_0_0_1"/>
<protein>
    <submittedName>
        <fullName evidence="1">Uncharacterized protein</fullName>
    </submittedName>
</protein>
<dbReference type="AlphaFoldDB" id="A0A067SBI0"/>
<proteinExistence type="predicted"/>
<reference evidence="2" key="1">
    <citation type="journal article" date="2014" name="Proc. Natl. Acad. Sci. U.S.A.">
        <title>Extensive sampling of basidiomycete genomes demonstrates inadequacy of the white-rot/brown-rot paradigm for wood decay fungi.</title>
        <authorList>
            <person name="Riley R."/>
            <person name="Salamov A.A."/>
            <person name="Brown D.W."/>
            <person name="Nagy L.G."/>
            <person name="Floudas D."/>
            <person name="Held B.W."/>
            <person name="Levasseur A."/>
            <person name="Lombard V."/>
            <person name="Morin E."/>
            <person name="Otillar R."/>
            <person name="Lindquist E.A."/>
            <person name="Sun H."/>
            <person name="LaButti K.M."/>
            <person name="Schmutz J."/>
            <person name="Jabbour D."/>
            <person name="Luo H."/>
            <person name="Baker S.E."/>
            <person name="Pisabarro A.G."/>
            <person name="Walton J.D."/>
            <person name="Blanchette R.A."/>
            <person name="Henrissat B."/>
            <person name="Martin F."/>
            <person name="Cullen D."/>
            <person name="Hibbett D.S."/>
            <person name="Grigoriev I.V."/>
        </authorList>
    </citation>
    <scope>NUCLEOTIDE SEQUENCE [LARGE SCALE GENOMIC DNA]</scope>
    <source>
        <strain evidence="2">CBS 339.88</strain>
    </source>
</reference>
<dbReference type="EMBL" id="KL142416">
    <property type="protein sequence ID" value="KDR67312.1"/>
    <property type="molecule type" value="Genomic_DNA"/>
</dbReference>
<name>A0A067SBI0_GALM3</name>
<dbReference type="Proteomes" id="UP000027222">
    <property type="component" value="Unassembled WGS sequence"/>
</dbReference>
<evidence type="ECO:0000313" key="1">
    <source>
        <dbReference type="EMBL" id="KDR67312.1"/>
    </source>
</evidence>
<sequence>MARRFVDVPTWNLVLGMHVNVTATTVMSESTILWVTFASSFRFFPIDNGRVAQPRILYPGELATRKHALTFQVPENLRVIRYSGTDHKVSLARGSVGVSTGDRMLKMDGTQDGFTLSHPRCARGHLPWILVRVQSLHFSSSLLISQRNLQAKSGQREDTGMEL</sequence>
<organism evidence="1 2">
    <name type="scientific">Galerina marginata (strain CBS 339.88)</name>
    <dbReference type="NCBI Taxonomy" id="685588"/>
    <lineage>
        <taxon>Eukaryota</taxon>
        <taxon>Fungi</taxon>
        <taxon>Dikarya</taxon>
        <taxon>Basidiomycota</taxon>
        <taxon>Agaricomycotina</taxon>
        <taxon>Agaricomycetes</taxon>
        <taxon>Agaricomycetidae</taxon>
        <taxon>Agaricales</taxon>
        <taxon>Agaricineae</taxon>
        <taxon>Strophariaceae</taxon>
        <taxon>Galerina</taxon>
    </lineage>
</organism>
<gene>
    <name evidence="1" type="ORF">GALMADRAFT_216587</name>
</gene>
<evidence type="ECO:0000313" key="2">
    <source>
        <dbReference type="Proteomes" id="UP000027222"/>
    </source>
</evidence>
<accession>A0A067SBI0</accession>
<keyword evidence="2" id="KW-1185">Reference proteome</keyword>